<evidence type="ECO:0000313" key="4">
    <source>
        <dbReference type="Proteomes" id="UP000886724"/>
    </source>
</evidence>
<dbReference type="SUPFAM" id="SSF51735">
    <property type="entry name" value="NAD(P)-binding Rossmann-fold domains"/>
    <property type="match status" value="1"/>
</dbReference>
<dbReference type="InterPro" id="IPR006037">
    <property type="entry name" value="RCK_C"/>
</dbReference>
<feature type="domain" description="RCK N-terminal" evidence="1">
    <location>
        <begin position="1"/>
        <end position="117"/>
    </location>
</feature>
<dbReference type="InterPro" id="IPR003148">
    <property type="entry name" value="RCK_N"/>
</dbReference>
<reference evidence="3" key="2">
    <citation type="submission" date="2021-04" db="EMBL/GenBank/DDBJ databases">
        <authorList>
            <person name="Gilroy R."/>
        </authorList>
    </citation>
    <scope>NUCLEOTIDE SEQUENCE</scope>
    <source>
        <strain evidence="3">ChiGjej1B1-14440</strain>
    </source>
</reference>
<feature type="domain" description="RCK C-terminal" evidence="2">
    <location>
        <begin position="134"/>
        <end position="214"/>
    </location>
</feature>
<dbReference type="PROSITE" id="PS51202">
    <property type="entry name" value="RCK_C"/>
    <property type="match status" value="1"/>
</dbReference>
<dbReference type="AlphaFoldDB" id="A0A9D1XRX8"/>
<dbReference type="Gene3D" id="3.30.70.1450">
    <property type="entry name" value="Regulator of K+ conductance, C-terminal domain"/>
    <property type="match status" value="1"/>
</dbReference>
<dbReference type="SUPFAM" id="SSF116726">
    <property type="entry name" value="TrkA C-terminal domain-like"/>
    <property type="match status" value="1"/>
</dbReference>
<evidence type="ECO:0000259" key="2">
    <source>
        <dbReference type="PROSITE" id="PS51202"/>
    </source>
</evidence>
<proteinExistence type="predicted"/>
<dbReference type="Proteomes" id="UP000886724">
    <property type="component" value="Unassembled WGS sequence"/>
</dbReference>
<evidence type="ECO:0000259" key="1">
    <source>
        <dbReference type="PROSITE" id="PS51201"/>
    </source>
</evidence>
<comment type="caution">
    <text evidence="3">The sequence shown here is derived from an EMBL/GenBank/DDBJ whole genome shotgun (WGS) entry which is preliminary data.</text>
</comment>
<organism evidence="3 4">
    <name type="scientific">Candidatus Erysipelatoclostridium merdavium</name>
    <dbReference type="NCBI Taxonomy" id="2838566"/>
    <lineage>
        <taxon>Bacteria</taxon>
        <taxon>Bacillati</taxon>
        <taxon>Bacillota</taxon>
        <taxon>Erysipelotrichia</taxon>
        <taxon>Erysipelotrichales</taxon>
        <taxon>Erysipelotrichales incertae sedis</taxon>
    </lineage>
</organism>
<evidence type="ECO:0000313" key="3">
    <source>
        <dbReference type="EMBL" id="HIX82865.1"/>
    </source>
</evidence>
<dbReference type="PANTHER" id="PTHR43833:SF7">
    <property type="entry name" value="KTR SYSTEM POTASSIUM UPTAKE PROTEIN C"/>
    <property type="match status" value="1"/>
</dbReference>
<dbReference type="PROSITE" id="PS51201">
    <property type="entry name" value="RCK_N"/>
    <property type="match status" value="1"/>
</dbReference>
<protein>
    <submittedName>
        <fullName evidence="3">TrkA family potassium uptake protein</fullName>
    </submittedName>
</protein>
<dbReference type="InterPro" id="IPR036291">
    <property type="entry name" value="NAD(P)-bd_dom_sf"/>
</dbReference>
<reference evidence="3" key="1">
    <citation type="journal article" date="2021" name="PeerJ">
        <title>Extensive microbial diversity within the chicken gut microbiome revealed by metagenomics and culture.</title>
        <authorList>
            <person name="Gilroy R."/>
            <person name="Ravi A."/>
            <person name="Getino M."/>
            <person name="Pursley I."/>
            <person name="Horton D.L."/>
            <person name="Alikhan N.F."/>
            <person name="Baker D."/>
            <person name="Gharbi K."/>
            <person name="Hall N."/>
            <person name="Watson M."/>
            <person name="Adriaenssens E.M."/>
            <person name="Foster-Nyarko E."/>
            <person name="Jarju S."/>
            <person name="Secka A."/>
            <person name="Antonio M."/>
            <person name="Oren A."/>
            <person name="Chaudhuri R.R."/>
            <person name="La Ragione R."/>
            <person name="Hildebrand F."/>
            <person name="Pallen M.J."/>
        </authorList>
    </citation>
    <scope>NUCLEOTIDE SEQUENCE</scope>
    <source>
        <strain evidence="3">ChiGjej1B1-14440</strain>
    </source>
</reference>
<dbReference type="InterPro" id="IPR036721">
    <property type="entry name" value="RCK_C_sf"/>
</dbReference>
<gene>
    <name evidence="3" type="ORF">H9980_13000</name>
</gene>
<accession>A0A9D1XRX8</accession>
<dbReference type="GO" id="GO:0006813">
    <property type="term" value="P:potassium ion transport"/>
    <property type="evidence" value="ECO:0007669"/>
    <property type="project" value="InterPro"/>
</dbReference>
<dbReference type="EMBL" id="DXET01000293">
    <property type="protein sequence ID" value="HIX82865.1"/>
    <property type="molecule type" value="Genomic_DNA"/>
</dbReference>
<dbReference type="Pfam" id="PF02080">
    <property type="entry name" value="TrkA_C"/>
    <property type="match status" value="1"/>
</dbReference>
<sequence>MKSVLVIGLGRFGRHLSRKFIDEGNAVLAIEKDETRADNAVNIVNEIQIGDATNEDFIESLGVNNFDICVVAIGDNFQTALEITVLLKDYGAQFVIARANREVHRKLLLRNGADYVVYAEKEIAERIAIKYGSKNIFDYVELSCDIAIYEIRIPNSWLGKTIVEKAVRTRYHVSILATKKDGKIYPLPQPTHVFKPDETLIVMGTAKSIKEITR</sequence>
<dbReference type="PANTHER" id="PTHR43833">
    <property type="entry name" value="POTASSIUM CHANNEL PROTEIN 2-RELATED-RELATED"/>
    <property type="match status" value="1"/>
</dbReference>
<dbReference type="Pfam" id="PF02254">
    <property type="entry name" value="TrkA_N"/>
    <property type="match status" value="1"/>
</dbReference>
<dbReference type="GO" id="GO:0008324">
    <property type="term" value="F:monoatomic cation transmembrane transporter activity"/>
    <property type="evidence" value="ECO:0007669"/>
    <property type="project" value="InterPro"/>
</dbReference>
<dbReference type="InterPro" id="IPR050721">
    <property type="entry name" value="Trk_Ktr_HKT_K-transport"/>
</dbReference>
<dbReference type="Gene3D" id="3.40.50.720">
    <property type="entry name" value="NAD(P)-binding Rossmann-like Domain"/>
    <property type="match status" value="1"/>
</dbReference>
<name>A0A9D1XRX8_9FIRM</name>